<name>A0A0V1GBM7_9BILA</name>
<evidence type="ECO:0000313" key="1">
    <source>
        <dbReference type="EMBL" id="KRY95702.1"/>
    </source>
</evidence>
<protein>
    <submittedName>
        <fullName evidence="1">Uncharacterized protein</fullName>
    </submittedName>
</protein>
<dbReference type="EMBL" id="JYDP01003518">
    <property type="protein sequence ID" value="KRY95702.1"/>
    <property type="molecule type" value="Genomic_DNA"/>
</dbReference>
<dbReference type="OrthoDB" id="5920150at2759"/>
<reference evidence="1 2" key="1">
    <citation type="submission" date="2015-01" db="EMBL/GenBank/DDBJ databases">
        <title>Evolution of Trichinella species and genotypes.</title>
        <authorList>
            <person name="Korhonen P.K."/>
            <person name="Edoardo P."/>
            <person name="Giuseppe L.R."/>
            <person name="Gasser R.B."/>
        </authorList>
    </citation>
    <scope>NUCLEOTIDE SEQUENCE [LARGE SCALE GENOMIC DNA]</scope>
    <source>
        <strain evidence="1">ISS1029</strain>
    </source>
</reference>
<gene>
    <name evidence="1" type="ORF">T11_17210</name>
</gene>
<dbReference type="Proteomes" id="UP000055024">
    <property type="component" value="Unassembled WGS sequence"/>
</dbReference>
<proteinExistence type="predicted"/>
<dbReference type="AlphaFoldDB" id="A0A0V1GBM7"/>
<sequence length="36" mass="4311">MPFVGADRIILITQKWRTNADIKERDVHCRMNLKQL</sequence>
<evidence type="ECO:0000313" key="2">
    <source>
        <dbReference type="Proteomes" id="UP000055024"/>
    </source>
</evidence>
<comment type="caution">
    <text evidence="1">The sequence shown here is derived from an EMBL/GenBank/DDBJ whole genome shotgun (WGS) entry which is preliminary data.</text>
</comment>
<organism evidence="1 2">
    <name type="scientific">Trichinella zimbabwensis</name>
    <dbReference type="NCBI Taxonomy" id="268475"/>
    <lineage>
        <taxon>Eukaryota</taxon>
        <taxon>Metazoa</taxon>
        <taxon>Ecdysozoa</taxon>
        <taxon>Nematoda</taxon>
        <taxon>Enoplea</taxon>
        <taxon>Dorylaimia</taxon>
        <taxon>Trichinellida</taxon>
        <taxon>Trichinellidae</taxon>
        <taxon>Trichinella</taxon>
    </lineage>
</organism>
<accession>A0A0V1GBM7</accession>
<keyword evidence="2" id="KW-1185">Reference proteome</keyword>